<keyword evidence="1" id="KW-0812">Transmembrane</keyword>
<dbReference type="Proteomes" id="UP000321548">
    <property type="component" value="Unassembled WGS sequence"/>
</dbReference>
<dbReference type="SMART" id="SM00267">
    <property type="entry name" value="GGDEF"/>
    <property type="match status" value="1"/>
</dbReference>
<accession>A0A5C8NUJ9</accession>
<dbReference type="InterPro" id="IPR043128">
    <property type="entry name" value="Rev_trsase/Diguanyl_cyclase"/>
</dbReference>
<dbReference type="InterPro" id="IPR052155">
    <property type="entry name" value="Biofilm_reg_signaling"/>
</dbReference>
<feature type="domain" description="PAS" evidence="2">
    <location>
        <begin position="246"/>
        <end position="297"/>
    </location>
</feature>
<dbReference type="SUPFAM" id="SSF55785">
    <property type="entry name" value="PYP-like sensor domain (PAS domain)"/>
    <property type="match status" value="2"/>
</dbReference>
<dbReference type="CDD" id="cd01949">
    <property type="entry name" value="GGDEF"/>
    <property type="match status" value="1"/>
</dbReference>
<sequence>MFLGAACLCGLRRDDGARRPSRFKAHESRCLTLESGFPLYTSGRLRSVAAVRLERRFRPSVLAALVYVLLGCLWIAFSDDAVRKLAADPDTLTLLQNLKGWVYVLLTAILIYGLVEALDWRNRRLRALDRQFRVSFQESPTGIALLDPQGRVEIANPALATLLSRPEPALRGRTVPALLGRRVDLPADGLCVEIPMPAARGRDPRTFEIRRVALEAPLAGQAGVADEARGSMLLVEDVSVARRAATEQRLAAVAFETRGPILVTDAQGVILRVNRAFCELTGYRAEELIGRNPRILESDRQNAAFHRRMWDRLLETGHWEGELWNLDRAGKPYPQWQSISAVRDDRGAIAYFVAHITDLTERREIEARIDELEHLDLLTGLPNRRSLLERLALAFPGTPAAASTAEPSIGAPVSSSGALMLIDVDDFHVVNEGLGMETGDQVLRAIARVLVQLAGTEGQQLARISSDIFAVAFMPPGGGSGESLLQAVGAYAERLRARIRQLDEVPAASGALTVSIGVHLFDADDRGPADALNHAEQALSRAKQGGPGGFALFARGMQAEAEARLRLAADLRLGLAAGEIHAHFQCKCSADGRIVGAEALARWRRADGATVSPAVFVPMAEALGLEAELGERMRRQALELAARLAQAGCAIPVAVNLAARELRQPDLPDRIVALLAEYRLPPQSLILEVTESQLIDDFDAISAVLARLRAAGMRVAIDDFGTGFSSLSYLKRLPVDELKIDGSFVADAAHAPRDQALLRAIVSLGHTLGLAVVAEGVETDEQLALLSSLGCEVFQGWRFGRPVDADGFMAQAVGRC</sequence>
<keyword evidence="1" id="KW-1133">Transmembrane helix</keyword>
<dbReference type="GO" id="GO:0006355">
    <property type="term" value="P:regulation of DNA-templated transcription"/>
    <property type="evidence" value="ECO:0007669"/>
    <property type="project" value="InterPro"/>
</dbReference>
<dbReference type="InterPro" id="IPR029787">
    <property type="entry name" value="Nucleotide_cyclase"/>
</dbReference>
<dbReference type="InterPro" id="IPR035919">
    <property type="entry name" value="EAL_sf"/>
</dbReference>
<feature type="domain" description="PAC" evidence="3">
    <location>
        <begin position="319"/>
        <end position="371"/>
    </location>
</feature>
<dbReference type="Pfam" id="PF00989">
    <property type="entry name" value="PAS"/>
    <property type="match status" value="1"/>
</dbReference>
<evidence type="ECO:0000313" key="7">
    <source>
        <dbReference type="Proteomes" id="UP000321548"/>
    </source>
</evidence>
<comment type="caution">
    <text evidence="6">The sequence shown here is derived from an EMBL/GenBank/DDBJ whole genome shotgun (WGS) entry which is preliminary data.</text>
</comment>
<feature type="domain" description="EAL" evidence="4">
    <location>
        <begin position="564"/>
        <end position="816"/>
    </location>
</feature>
<dbReference type="PROSITE" id="PS50113">
    <property type="entry name" value="PAC"/>
    <property type="match status" value="1"/>
</dbReference>
<dbReference type="Gene3D" id="3.20.20.450">
    <property type="entry name" value="EAL domain"/>
    <property type="match status" value="1"/>
</dbReference>
<keyword evidence="1" id="KW-0472">Membrane</keyword>
<evidence type="ECO:0000259" key="2">
    <source>
        <dbReference type="PROSITE" id="PS50112"/>
    </source>
</evidence>
<keyword evidence="7" id="KW-1185">Reference proteome</keyword>
<dbReference type="InterPro" id="IPR001633">
    <property type="entry name" value="EAL_dom"/>
</dbReference>
<dbReference type="Pfam" id="PF00990">
    <property type="entry name" value="GGDEF"/>
    <property type="match status" value="1"/>
</dbReference>
<dbReference type="InterPro" id="IPR000160">
    <property type="entry name" value="GGDEF_dom"/>
</dbReference>
<dbReference type="CDD" id="cd00130">
    <property type="entry name" value="PAS"/>
    <property type="match status" value="2"/>
</dbReference>
<dbReference type="InterPro" id="IPR000014">
    <property type="entry name" value="PAS"/>
</dbReference>
<dbReference type="SUPFAM" id="SSF55073">
    <property type="entry name" value="Nucleotide cyclase"/>
    <property type="match status" value="1"/>
</dbReference>
<dbReference type="Pfam" id="PF00563">
    <property type="entry name" value="EAL"/>
    <property type="match status" value="1"/>
</dbReference>
<dbReference type="SMART" id="SM00052">
    <property type="entry name" value="EAL"/>
    <property type="match status" value="1"/>
</dbReference>
<dbReference type="InterPro" id="IPR013767">
    <property type="entry name" value="PAS_fold"/>
</dbReference>
<dbReference type="PROSITE" id="PS50887">
    <property type="entry name" value="GGDEF"/>
    <property type="match status" value="1"/>
</dbReference>
<name>A0A5C8NUJ9_9BURK</name>
<dbReference type="Gene3D" id="3.30.450.20">
    <property type="entry name" value="PAS domain"/>
    <property type="match status" value="2"/>
</dbReference>
<evidence type="ECO:0000313" key="6">
    <source>
        <dbReference type="EMBL" id="TXL64853.1"/>
    </source>
</evidence>
<feature type="transmembrane region" description="Helical" evidence="1">
    <location>
        <begin position="61"/>
        <end position="78"/>
    </location>
</feature>
<proteinExistence type="predicted"/>
<dbReference type="SUPFAM" id="SSF141868">
    <property type="entry name" value="EAL domain-like"/>
    <property type="match status" value="1"/>
</dbReference>
<dbReference type="OrthoDB" id="9813903at2"/>
<reference evidence="6 7" key="1">
    <citation type="submission" date="2019-06" db="EMBL/GenBank/DDBJ databases">
        <title>Quisquiliibacterium sp. nov., isolated from a maize field.</title>
        <authorList>
            <person name="Lin S.-Y."/>
            <person name="Tsai C.-F."/>
            <person name="Young C.-C."/>
        </authorList>
    </citation>
    <scope>NUCLEOTIDE SEQUENCE [LARGE SCALE GENOMIC DNA]</scope>
    <source>
        <strain evidence="6 7">CC-CFT501</strain>
    </source>
</reference>
<evidence type="ECO:0000259" key="5">
    <source>
        <dbReference type="PROSITE" id="PS50887"/>
    </source>
</evidence>
<dbReference type="NCBIfam" id="TIGR00254">
    <property type="entry name" value="GGDEF"/>
    <property type="match status" value="1"/>
</dbReference>
<dbReference type="PROSITE" id="PS50883">
    <property type="entry name" value="EAL"/>
    <property type="match status" value="1"/>
</dbReference>
<feature type="transmembrane region" description="Helical" evidence="1">
    <location>
        <begin position="98"/>
        <end position="118"/>
    </location>
</feature>
<evidence type="ECO:0000256" key="1">
    <source>
        <dbReference type="SAM" id="Phobius"/>
    </source>
</evidence>
<dbReference type="PANTHER" id="PTHR44757">
    <property type="entry name" value="DIGUANYLATE CYCLASE DGCP"/>
    <property type="match status" value="1"/>
</dbReference>
<evidence type="ECO:0000259" key="3">
    <source>
        <dbReference type="PROSITE" id="PS50113"/>
    </source>
</evidence>
<organism evidence="6 7">
    <name type="scientific">Zeimonas arvi</name>
    <dbReference type="NCBI Taxonomy" id="2498847"/>
    <lineage>
        <taxon>Bacteria</taxon>
        <taxon>Pseudomonadati</taxon>
        <taxon>Pseudomonadota</taxon>
        <taxon>Betaproteobacteria</taxon>
        <taxon>Burkholderiales</taxon>
        <taxon>Burkholderiaceae</taxon>
        <taxon>Zeimonas</taxon>
    </lineage>
</organism>
<dbReference type="AlphaFoldDB" id="A0A5C8NUJ9"/>
<gene>
    <name evidence="6" type="ORF">FHP08_14085</name>
</gene>
<dbReference type="EMBL" id="VDUY01000005">
    <property type="protein sequence ID" value="TXL64853.1"/>
    <property type="molecule type" value="Genomic_DNA"/>
</dbReference>
<dbReference type="PANTHER" id="PTHR44757:SF2">
    <property type="entry name" value="BIOFILM ARCHITECTURE MAINTENANCE PROTEIN MBAA"/>
    <property type="match status" value="1"/>
</dbReference>
<dbReference type="CDD" id="cd01948">
    <property type="entry name" value="EAL"/>
    <property type="match status" value="1"/>
</dbReference>
<dbReference type="InterPro" id="IPR000700">
    <property type="entry name" value="PAS-assoc_C"/>
</dbReference>
<dbReference type="SMART" id="SM00091">
    <property type="entry name" value="PAS"/>
    <property type="match status" value="2"/>
</dbReference>
<dbReference type="Gene3D" id="3.30.70.270">
    <property type="match status" value="1"/>
</dbReference>
<dbReference type="InterPro" id="IPR035965">
    <property type="entry name" value="PAS-like_dom_sf"/>
</dbReference>
<evidence type="ECO:0000259" key="4">
    <source>
        <dbReference type="PROSITE" id="PS50883"/>
    </source>
</evidence>
<feature type="domain" description="GGDEF" evidence="5">
    <location>
        <begin position="415"/>
        <end position="555"/>
    </location>
</feature>
<dbReference type="PROSITE" id="PS50112">
    <property type="entry name" value="PAS"/>
    <property type="match status" value="1"/>
</dbReference>
<protein>
    <submittedName>
        <fullName evidence="6">EAL domain-containing protein</fullName>
    </submittedName>
</protein>
<dbReference type="NCBIfam" id="TIGR00229">
    <property type="entry name" value="sensory_box"/>
    <property type="match status" value="1"/>
</dbReference>